<evidence type="ECO:0000313" key="1">
    <source>
        <dbReference type="EMBL" id="MDH6060199.1"/>
    </source>
</evidence>
<dbReference type="SUPFAM" id="SSF55931">
    <property type="entry name" value="Glutamine synthetase/guanido kinase"/>
    <property type="match status" value="1"/>
</dbReference>
<gene>
    <name evidence="1" type="ORF">NWP17_07070</name>
</gene>
<dbReference type="EMBL" id="JANQDH010000046">
    <property type="protein sequence ID" value="MDH6060199.1"/>
    <property type="molecule type" value="Genomic_DNA"/>
</dbReference>
<comment type="caution">
    <text evidence="1">The sequence shown here is derived from an EMBL/GenBank/DDBJ whole genome shotgun (WGS) entry which is preliminary data.</text>
</comment>
<keyword evidence="2" id="KW-1185">Reference proteome</keyword>
<reference evidence="1 2" key="1">
    <citation type="journal article" date="2023" name="J. Phycol.">
        <title>Chrysosporum ovalisporum is synonymous with the true-branching cyanobacterium Umezakia natans (Nostocales/Aphanizomenonaceae).</title>
        <authorList>
            <person name="McGregor G.B."/>
            <person name="Sendall B.C."/>
            <person name="Niiyama Y."/>
            <person name="Tuji A."/>
            <person name="Willis A."/>
        </authorList>
    </citation>
    <scope>NUCLEOTIDE SEQUENCE [LARGE SCALE GENOMIC DNA]</scope>
    <source>
        <strain evidence="1 2">ANA360D</strain>
    </source>
</reference>
<proteinExistence type="predicted"/>
<dbReference type="Proteomes" id="UP001159387">
    <property type="component" value="Unassembled WGS sequence"/>
</dbReference>
<protein>
    <submittedName>
        <fullName evidence="1">Glutamate--cysteine ligase</fullName>
    </submittedName>
</protein>
<keyword evidence="1" id="KW-0436">Ligase</keyword>
<dbReference type="AlphaFoldDB" id="A0AA43GRB3"/>
<dbReference type="InterPro" id="IPR014746">
    <property type="entry name" value="Gln_synth/guanido_kin_cat_dom"/>
</dbReference>
<dbReference type="RefSeq" id="WP_280654205.1">
    <property type="nucleotide sequence ID" value="NZ_JANQDH010000046.1"/>
</dbReference>
<dbReference type="Gene3D" id="3.30.590.20">
    <property type="match status" value="1"/>
</dbReference>
<organism evidence="1 2">
    <name type="scientific">Chrysosporum bergii ANA360D</name>
    <dbReference type="NCBI Taxonomy" id="617107"/>
    <lineage>
        <taxon>Bacteria</taxon>
        <taxon>Bacillati</taxon>
        <taxon>Cyanobacteriota</taxon>
        <taxon>Cyanophyceae</taxon>
        <taxon>Nostocales</taxon>
        <taxon>Nodulariaceae</taxon>
        <taxon>Chrysosporum</taxon>
    </lineage>
</organism>
<dbReference type="GO" id="GO:0016874">
    <property type="term" value="F:ligase activity"/>
    <property type="evidence" value="ECO:0007669"/>
    <property type="project" value="UniProtKB-KW"/>
</dbReference>
<sequence length="367" mass="41509">MTFYFGIEHEVAFLNQQGKFADFSQTKFADFNQIVEKLPTYPKDYLQLRVGDAGIRQKRWYIEGFERFADSDQVIGCLPKGIEIRTTIHPDIQGALTELSASFDLLRQVATSYGFSPVLTSFNPYKTAFDPQPPLNKYELKQLQHYPDERTANIYMVTYGPDLNISLADLPYENLLDIGRKLTYYSPYIIPFTYSSPFYHGELWDGLSVRTFVRTGTRSAALVFVEKQEQLINSIPPLTKIARIPAEVGRIEFKACDSCDDFSIYGALLALLKGLILDKTLPGRETTPDQSLHQISAKQGFNHPDIFAQAVQLLQAAEAALSNDADVHLLTPLKEILAKGKTKSHQLIEAYQRLGSIEKALEQTYLF</sequence>
<evidence type="ECO:0000313" key="2">
    <source>
        <dbReference type="Proteomes" id="UP001159387"/>
    </source>
</evidence>
<name>A0AA43GRB3_9CYAN</name>
<accession>A0AA43GRB3</accession>